<dbReference type="OMA" id="RTNEPIN"/>
<keyword evidence="2" id="KW-1185">Reference proteome</keyword>
<dbReference type="PANTHER" id="PTHR34560:SF1">
    <property type="entry name" value="START DOMAIN-CONTAINING PROTEIN"/>
    <property type="match status" value="1"/>
</dbReference>
<dbReference type="PaxDb" id="2850-Phatr47163"/>
<dbReference type="AlphaFoldDB" id="B7G2Q1"/>
<reference evidence="2" key="2">
    <citation type="submission" date="2008-08" db="EMBL/GenBank/DDBJ databases">
        <authorList>
            <consortium name="Diatom Consortium"/>
            <person name="Grigoriev I."/>
            <person name="Grimwood J."/>
            <person name="Kuo A."/>
            <person name="Otillar R.P."/>
            <person name="Salamov A."/>
            <person name="Detter J.C."/>
            <person name="Lindquist E."/>
            <person name="Shapiro H."/>
            <person name="Lucas S."/>
            <person name="Glavina del Rio T."/>
            <person name="Pitluck S."/>
            <person name="Rokhsar D."/>
            <person name="Bowler C."/>
        </authorList>
    </citation>
    <scope>GENOME REANNOTATION</scope>
    <source>
        <strain evidence="2">CCAP 1055/1</strain>
    </source>
</reference>
<dbReference type="KEGG" id="pti:PHATRDRAFT_47163"/>
<protein>
    <submittedName>
        <fullName evidence="1">Uncharacterized protein</fullName>
    </submittedName>
</protein>
<dbReference type="OrthoDB" id="17317at2759"/>
<dbReference type="eggNOG" id="ENOG502S1D5">
    <property type="taxonomic scope" value="Eukaryota"/>
</dbReference>
<accession>B7G2Q1</accession>
<dbReference type="PANTHER" id="PTHR34560">
    <property type="entry name" value="POLYKETIDE CYCLASE/DEHYDRASE/LIPID TRANSPORT SUPERFAMILY PROTEIN"/>
    <property type="match status" value="1"/>
</dbReference>
<evidence type="ECO:0000313" key="1">
    <source>
        <dbReference type="EMBL" id="EEC47343.1"/>
    </source>
</evidence>
<proteinExistence type="predicted"/>
<dbReference type="Gene3D" id="3.30.530.20">
    <property type="match status" value="1"/>
</dbReference>
<gene>
    <name evidence="1" type="ORF">PHATRDRAFT_47163</name>
</gene>
<evidence type="ECO:0000313" key="2">
    <source>
        <dbReference type="Proteomes" id="UP000000759"/>
    </source>
</evidence>
<dbReference type="InParanoid" id="B7G2Q1"/>
<reference evidence="1 2" key="1">
    <citation type="journal article" date="2008" name="Nature">
        <title>The Phaeodactylum genome reveals the evolutionary history of diatom genomes.</title>
        <authorList>
            <person name="Bowler C."/>
            <person name="Allen A.E."/>
            <person name="Badger J.H."/>
            <person name="Grimwood J."/>
            <person name="Jabbari K."/>
            <person name="Kuo A."/>
            <person name="Maheswari U."/>
            <person name="Martens C."/>
            <person name="Maumus F."/>
            <person name="Otillar R.P."/>
            <person name="Rayko E."/>
            <person name="Salamov A."/>
            <person name="Vandepoele K."/>
            <person name="Beszteri B."/>
            <person name="Gruber A."/>
            <person name="Heijde M."/>
            <person name="Katinka M."/>
            <person name="Mock T."/>
            <person name="Valentin K."/>
            <person name="Verret F."/>
            <person name="Berges J.A."/>
            <person name="Brownlee C."/>
            <person name="Cadoret J.P."/>
            <person name="Chiovitti A."/>
            <person name="Choi C.J."/>
            <person name="Coesel S."/>
            <person name="De Martino A."/>
            <person name="Detter J.C."/>
            <person name="Durkin C."/>
            <person name="Falciatore A."/>
            <person name="Fournet J."/>
            <person name="Haruta M."/>
            <person name="Huysman M.J."/>
            <person name="Jenkins B.D."/>
            <person name="Jiroutova K."/>
            <person name="Jorgensen R.E."/>
            <person name="Joubert Y."/>
            <person name="Kaplan A."/>
            <person name="Kroger N."/>
            <person name="Kroth P.G."/>
            <person name="La Roche J."/>
            <person name="Lindquist E."/>
            <person name="Lommer M."/>
            <person name="Martin-Jezequel V."/>
            <person name="Lopez P.J."/>
            <person name="Lucas S."/>
            <person name="Mangogna M."/>
            <person name="McGinnis K."/>
            <person name="Medlin L.K."/>
            <person name="Montsant A."/>
            <person name="Oudot-Le Secq M.P."/>
            <person name="Napoli C."/>
            <person name="Obornik M."/>
            <person name="Parker M.S."/>
            <person name="Petit J.L."/>
            <person name="Porcel B.M."/>
            <person name="Poulsen N."/>
            <person name="Robison M."/>
            <person name="Rychlewski L."/>
            <person name="Rynearson T.A."/>
            <person name="Schmutz J."/>
            <person name="Shapiro H."/>
            <person name="Siaut M."/>
            <person name="Stanley M."/>
            <person name="Sussman M.R."/>
            <person name="Taylor A.R."/>
            <person name="Vardi A."/>
            <person name="von Dassow P."/>
            <person name="Vyverman W."/>
            <person name="Willis A."/>
            <person name="Wyrwicz L.S."/>
            <person name="Rokhsar D.S."/>
            <person name="Weissenbach J."/>
            <person name="Armbrust E.V."/>
            <person name="Green B.R."/>
            <person name="Van de Peer Y."/>
            <person name="Grigoriev I.V."/>
        </authorList>
    </citation>
    <scope>NUCLEOTIDE SEQUENCE [LARGE SCALE GENOMIC DNA]</scope>
    <source>
        <strain evidence="1 2">CCAP 1055/1</strain>
    </source>
</reference>
<dbReference type="HOGENOM" id="CLU_726648_0_0_1"/>
<dbReference type="GeneID" id="7202058"/>
<dbReference type="EMBL" id="CM000614">
    <property type="protein sequence ID" value="EEC47343.1"/>
    <property type="molecule type" value="Genomic_DNA"/>
</dbReference>
<dbReference type="InterPro" id="IPR023393">
    <property type="entry name" value="START-like_dom_sf"/>
</dbReference>
<name>B7G2Q1_PHATC</name>
<dbReference type="RefSeq" id="XP_002181420.1">
    <property type="nucleotide sequence ID" value="XM_002181384.1"/>
</dbReference>
<organism evidence="1 2">
    <name type="scientific">Phaeodactylum tricornutum (strain CCAP 1055/1)</name>
    <dbReference type="NCBI Taxonomy" id="556484"/>
    <lineage>
        <taxon>Eukaryota</taxon>
        <taxon>Sar</taxon>
        <taxon>Stramenopiles</taxon>
        <taxon>Ochrophyta</taxon>
        <taxon>Bacillariophyta</taxon>
        <taxon>Bacillariophyceae</taxon>
        <taxon>Bacillariophycidae</taxon>
        <taxon>Naviculales</taxon>
        <taxon>Phaeodactylaceae</taxon>
        <taxon>Phaeodactylum</taxon>
    </lineage>
</organism>
<dbReference type="Proteomes" id="UP000000759">
    <property type="component" value="Chromosome 12"/>
</dbReference>
<sequence length="324" mass="36359">MEATNETGTPTLATYRADGSSEVAPTDEELIQQAEAEVDTERYFRAAKLLQAVQNQGLLQPQHHRLLELAVSAQAIKDDLLLPHPEDGGWKKQSETHGHRDTSIYYKRVELFETWMPRWKVPRLGISKSDKLRETGRGNQVIRVGIDMPFPFRNRECVQHAVAIDSIGEDQTIVVKVDSLDEGTYDGGLEIGPAPKGTTRVDFHAGILFRSYPDNHPLMEKSKHDYPAGERLILLSVSQSMDAHVAGVPMSIINFFTRTVLGGMWGSLMKVAEEVRDGQRPLHQQAIQDKQELYGWLKDRVEVMLSNMGNGSEVKMTDSALLRD</sequence>